<reference evidence="1" key="1">
    <citation type="submission" date="2021-06" db="EMBL/GenBank/DDBJ databases">
        <authorList>
            <person name="Kallberg Y."/>
            <person name="Tangrot J."/>
            <person name="Rosling A."/>
        </authorList>
    </citation>
    <scope>NUCLEOTIDE SEQUENCE</scope>
    <source>
        <strain evidence="1">AU212A</strain>
    </source>
</reference>
<feature type="non-terminal residue" evidence="1">
    <location>
        <position position="1"/>
    </location>
</feature>
<gene>
    <name evidence="1" type="ORF">SCALOS_LOCUS10527</name>
</gene>
<proteinExistence type="predicted"/>
<sequence>PIDGKVHCQIANCKAILEYCNNLSTMQSHLHGKHQITKALLKRKLAEELRKTGSSSNIQLLLEQTLEVVRPHSKRQTQKLYISLLKFVVNSVKNKINEAYHNSFITIQDKISKEATYVSITLDLWTIKEVLYPHTAIIIKEETKKLISKFHLETKIVAFITDNSSNMKSAIHQLEIESHISYATHTLQL</sequence>
<feature type="non-terminal residue" evidence="1">
    <location>
        <position position="189"/>
    </location>
</feature>
<comment type="caution">
    <text evidence="1">The sequence shown here is derived from an EMBL/GenBank/DDBJ whole genome shotgun (WGS) entry which is preliminary data.</text>
</comment>
<name>A0ACA9PB88_9GLOM</name>
<evidence type="ECO:0000313" key="1">
    <source>
        <dbReference type="EMBL" id="CAG8701879.1"/>
    </source>
</evidence>
<evidence type="ECO:0000313" key="2">
    <source>
        <dbReference type="Proteomes" id="UP000789860"/>
    </source>
</evidence>
<dbReference type="EMBL" id="CAJVPM010039827">
    <property type="protein sequence ID" value="CAG8701879.1"/>
    <property type="molecule type" value="Genomic_DNA"/>
</dbReference>
<organism evidence="1 2">
    <name type="scientific">Scutellospora calospora</name>
    <dbReference type="NCBI Taxonomy" id="85575"/>
    <lineage>
        <taxon>Eukaryota</taxon>
        <taxon>Fungi</taxon>
        <taxon>Fungi incertae sedis</taxon>
        <taxon>Mucoromycota</taxon>
        <taxon>Glomeromycotina</taxon>
        <taxon>Glomeromycetes</taxon>
        <taxon>Diversisporales</taxon>
        <taxon>Gigasporaceae</taxon>
        <taxon>Scutellospora</taxon>
    </lineage>
</organism>
<keyword evidence="2" id="KW-1185">Reference proteome</keyword>
<dbReference type="Proteomes" id="UP000789860">
    <property type="component" value="Unassembled WGS sequence"/>
</dbReference>
<accession>A0ACA9PB88</accession>
<protein>
    <submittedName>
        <fullName evidence="1">9176_t:CDS:1</fullName>
    </submittedName>
</protein>